<dbReference type="Proteomes" id="UP000294927">
    <property type="component" value="Unassembled WGS sequence"/>
</dbReference>
<proteinExistence type="predicted"/>
<feature type="transmembrane region" description="Helical" evidence="2">
    <location>
        <begin position="218"/>
        <end position="242"/>
    </location>
</feature>
<sequence length="681" mass="76867">MTDGEKAKTENTAEAYATVGIQAQHVHNSNVYQVLPDTPPHKKYEIGVHYLTDGVPGKARDLIADAIAGGFEDGEVRFHWVLAMLSKRAYRDLPAGDREQLNQLPHFLHRYSESAWKQALVAIDELLKRLHSTGAEPGPALEAISALPLEQRELIDRHLDLMLTGSAKDKRWADTRAAAKKEQHRGNRVNRAWAYFEPDPIEARARKPAEVSTTPSDLVWVIASTVPFLVSAAYLGWIVLASATPMPVVAYVLALGAEGVCFLSGLAWSYRERQLRARERTHSGRRGAEPSSDAWFAHLVHQRITYHFALAAAEKSDIKGWLAATKGIRAALRDEIVELYGESRISVGRVEWLIKYLVGDLIRRWKADTLREYRKQWRVPTVTKLSLVLSVTVLVPAVVEVAVTAADVDPVRGTAAVFVLLVCGRAAVAGWSGVLLERRRFADDSMEYNLVLDARVAEHERWRRKIEKNLPNESEMERWLNSDKTMLLDKALRYHKLAWRDVIVHAVLQTPGRSYRRARTSGLPWRYSRYDMRLFLITQDGVREYRAECDFERVRTTRTERHNFRFDAVSSVGVVTTDDLSYRLKLILTNGKAQKIRVTDVARPEPDVDENAPDVDENPEAFSELNLDAAGFLPTLHILEGIAAEGKGWLQRDADGRGRPPVPEEVRDFDPVPELLLPSRT</sequence>
<keyword evidence="2" id="KW-1133">Transmembrane helix</keyword>
<comment type="caution">
    <text evidence="3">The sequence shown here is derived from an EMBL/GenBank/DDBJ whole genome shotgun (WGS) entry which is preliminary data.</text>
</comment>
<dbReference type="EMBL" id="SOCP01000004">
    <property type="protein sequence ID" value="TDV53846.1"/>
    <property type="molecule type" value="Genomic_DNA"/>
</dbReference>
<dbReference type="AlphaFoldDB" id="A0A4R7VV18"/>
<dbReference type="OrthoDB" id="4501073at2"/>
<feature type="region of interest" description="Disordered" evidence="1">
    <location>
        <begin position="650"/>
        <end position="681"/>
    </location>
</feature>
<feature type="compositionally biased region" description="Basic and acidic residues" evidence="1">
    <location>
        <begin position="650"/>
        <end position="670"/>
    </location>
</feature>
<dbReference type="RefSeq" id="WP_133902866.1">
    <property type="nucleotide sequence ID" value="NZ_SOCP01000004.1"/>
</dbReference>
<reference evidence="3 4" key="1">
    <citation type="submission" date="2019-03" db="EMBL/GenBank/DDBJ databases">
        <title>Genomic Encyclopedia of Archaeal and Bacterial Type Strains, Phase II (KMG-II): from individual species to whole genera.</title>
        <authorList>
            <person name="Goeker M."/>
        </authorList>
    </citation>
    <scope>NUCLEOTIDE SEQUENCE [LARGE SCALE GENOMIC DNA]</scope>
    <source>
        <strain evidence="3 4">DSM 45499</strain>
    </source>
</reference>
<evidence type="ECO:0000256" key="1">
    <source>
        <dbReference type="SAM" id="MobiDB-lite"/>
    </source>
</evidence>
<feature type="transmembrane region" description="Helical" evidence="2">
    <location>
        <begin position="248"/>
        <end position="270"/>
    </location>
</feature>
<accession>A0A4R7VV18</accession>
<keyword evidence="2" id="KW-0812">Transmembrane</keyword>
<gene>
    <name evidence="3" type="ORF">CLV71_104314</name>
</gene>
<keyword evidence="2" id="KW-0472">Membrane</keyword>
<evidence type="ECO:0000313" key="3">
    <source>
        <dbReference type="EMBL" id="TDV53846.1"/>
    </source>
</evidence>
<name>A0A4R7VV18_9PSEU</name>
<evidence type="ECO:0000313" key="4">
    <source>
        <dbReference type="Proteomes" id="UP000294927"/>
    </source>
</evidence>
<keyword evidence="4" id="KW-1185">Reference proteome</keyword>
<evidence type="ECO:0000256" key="2">
    <source>
        <dbReference type="SAM" id="Phobius"/>
    </source>
</evidence>
<organism evidence="3 4">
    <name type="scientific">Actinophytocola oryzae</name>
    <dbReference type="NCBI Taxonomy" id="502181"/>
    <lineage>
        <taxon>Bacteria</taxon>
        <taxon>Bacillati</taxon>
        <taxon>Actinomycetota</taxon>
        <taxon>Actinomycetes</taxon>
        <taxon>Pseudonocardiales</taxon>
        <taxon>Pseudonocardiaceae</taxon>
    </lineage>
</organism>
<feature type="transmembrane region" description="Helical" evidence="2">
    <location>
        <begin position="381"/>
        <end position="403"/>
    </location>
</feature>
<protein>
    <submittedName>
        <fullName evidence="3">Uncharacterized protein</fullName>
    </submittedName>
</protein>
<feature type="transmembrane region" description="Helical" evidence="2">
    <location>
        <begin position="415"/>
        <end position="436"/>
    </location>
</feature>